<dbReference type="Gene3D" id="3.40.30.10">
    <property type="entry name" value="Glutaredoxin"/>
    <property type="match status" value="1"/>
</dbReference>
<evidence type="ECO:0000313" key="3">
    <source>
        <dbReference type="EMBL" id="CTQ46413.1"/>
    </source>
</evidence>
<gene>
    <name evidence="3" type="primary">gst_2</name>
    <name evidence="3" type="ORF">LAL4801_04872</name>
</gene>
<feature type="domain" description="GST C-terminal" evidence="2">
    <location>
        <begin position="79"/>
        <end position="201"/>
    </location>
</feature>
<dbReference type="STRING" id="187304.B0E33_12520"/>
<dbReference type="PANTHER" id="PTHR44051:SF21">
    <property type="entry name" value="GLUTATHIONE S-TRANSFERASE FAMILY PROTEIN"/>
    <property type="match status" value="1"/>
</dbReference>
<evidence type="ECO:0000259" key="1">
    <source>
        <dbReference type="PROSITE" id="PS50404"/>
    </source>
</evidence>
<dbReference type="PROSITE" id="PS50405">
    <property type="entry name" value="GST_CTER"/>
    <property type="match status" value="1"/>
</dbReference>
<reference evidence="4" key="1">
    <citation type="submission" date="2015-07" db="EMBL/GenBank/DDBJ databases">
        <authorList>
            <person name="Rodrigo-Torres Lidia"/>
            <person name="Arahal R.David."/>
        </authorList>
    </citation>
    <scope>NUCLEOTIDE SEQUENCE [LARGE SCALE GENOMIC DNA]</scope>
    <source>
        <strain evidence="4">CECT 4801</strain>
    </source>
</reference>
<dbReference type="OrthoDB" id="9810080at2"/>
<evidence type="ECO:0000313" key="4">
    <source>
        <dbReference type="Proteomes" id="UP000048926"/>
    </source>
</evidence>
<dbReference type="GO" id="GO:0004364">
    <property type="term" value="F:glutathione transferase activity"/>
    <property type="evidence" value="ECO:0007669"/>
    <property type="project" value="UniProtKB-EC"/>
</dbReference>
<accession>A0A0M6YA69</accession>
<dbReference type="InterPro" id="IPR036249">
    <property type="entry name" value="Thioredoxin-like_sf"/>
</dbReference>
<dbReference type="Pfam" id="PF13409">
    <property type="entry name" value="GST_N_2"/>
    <property type="match status" value="1"/>
</dbReference>
<dbReference type="SUPFAM" id="SSF47616">
    <property type="entry name" value="GST C-terminal domain-like"/>
    <property type="match status" value="1"/>
</dbReference>
<dbReference type="InterPro" id="IPR036282">
    <property type="entry name" value="Glutathione-S-Trfase_C_sf"/>
</dbReference>
<dbReference type="InterPro" id="IPR004045">
    <property type="entry name" value="Glutathione_S-Trfase_N"/>
</dbReference>
<dbReference type="EMBL" id="CXST01000003">
    <property type="protein sequence ID" value="CTQ46413.1"/>
    <property type="molecule type" value="Genomic_DNA"/>
</dbReference>
<dbReference type="EC" id="2.5.1.18" evidence="3"/>
<dbReference type="Pfam" id="PF13410">
    <property type="entry name" value="GST_C_2"/>
    <property type="match status" value="1"/>
</dbReference>
<dbReference type="Proteomes" id="UP000048926">
    <property type="component" value="Unassembled WGS sequence"/>
</dbReference>
<keyword evidence="3" id="KW-0808">Transferase</keyword>
<keyword evidence="4" id="KW-1185">Reference proteome</keyword>
<protein>
    <submittedName>
        <fullName evidence="3">Glutathione S-transferase</fullName>
        <ecNumber evidence="3">2.5.1.18</ecNumber>
    </submittedName>
</protein>
<dbReference type="SUPFAM" id="SSF52833">
    <property type="entry name" value="Thioredoxin-like"/>
    <property type="match status" value="1"/>
</dbReference>
<dbReference type="CDD" id="cd03046">
    <property type="entry name" value="GST_N_GTT1_like"/>
    <property type="match status" value="1"/>
</dbReference>
<dbReference type="SFLD" id="SFLDS00019">
    <property type="entry name" value="Glutathione_Transferase_(cytos"/>
    <property type="match status" value="1"/>
</dbReference>
<dbReference type="PANTHER" id="PTHR44051">
    <property type="entry name" value="GLUTATHIONE S-TRANSFERASE-RELATED"/>
    <property type="match status" value="1"/>
</dbReference>
<dbReference type="PROSITE" id="PS50404">
    <property type="entry name" value="GST_NTER"/>
    <property type="match status" value="1"/>
</dbReference>
<dbReference type="RefSeq" id="WP_031270004.1">
    <property type="nucleotide sequence ID" value="NZ_CXST01000003.1"/>
</dbReference>
<evidence type="ECO:0000259" key="2">
    <source>
        <dbReference type="PROSITE" id="PS50405"/>
    </source>
</evidence>
<organism evidence="3 4">
    <name type="scientific">Roseibium aggregatum</name>
    <dbReference type="NCBI Taxonomy" id="187304"/>
    <lineage>
        <taxon>Bacteria</taxon>
        <taxon>Pseudomonadati</taxon>
        <taxon>Pseudomonadota</taxon>
        <taxon>Alphaproteobacteria</taxon>
        <taxon>Hyphomicrobiales</taxon>
        <taxon>Stappiaceae</taxon>
        <taxon>Roseibium</taxon>
    </lineage>
</organism>
<sequence length="201" mass="22197">MYKIVGFPRTRAMRVMWLLEELGEPYEVDPALPQSDTVKALNPSGKVPVLVDGDAVITDSVAICTYLADKHGRFTFPAGTLDRARQDSITQFGVDVLEGALWTAAKNTFIHPEDVRVPAVKDVCRLEFEQGLKTLEALIGDGPYAMGETFTIADIIVGHCSGWALAAKFDLPKEGPVYDYFKRLRERPAFQAMMAKVMEAA</sequence>
<name>A0A0M6YA69_9HYPH</name>
<dbReference type="SFLD" id="SFLDG01150">
    <property type="entry name" value="Main.1:_Beta-like"/>
    <property type="match status" value="1"/>
</dbReference>
<dbReference type="Gene3D" id="1.20.1050.10">
    <property type="match status" value="1"/>
</dbReference>
<dbReference type="AlphaFoldDB" id="A0A0M6YA69"/>
<dbReference type="InterPro" id="IPR010987">
    <property type="entry name" value="Glutathione-S-Trfase_C-like"/>
</dbReference>
<proteinExistence type="predicted"/>
<dbReference type="InterPro" id="IPR040079">
    <property type="entry name" value="Glutathione_S-Trfase"/>
</dbReference>
<dbReference type="SFLD" id="SFLDG00358">
    <property type="entry name" value="Main_(cytGST)"/>
    <property type="match status" value="1"/>
</dbReference>
<feature type="domain" description="GST N-terminal" evidence="1">
    <location>
        <begin position="1"/>
        <end position="75"/>
    </location>
</feature>